<reference evidence="2 3" key="1">
    <citation type="submission" date="2009-02" db="EMBL/GenBank/DDBJ databases">
        <title>Annotation of Streptomyces hygroscopicus strain ATCC 53653.</title>
        <authorList>
            <consortium name="The Broad Institute Genome Sequencing Platform"/>
            <consortium name="Broad Institute Microbial Sequencing Center"/>
            <person name="Fischbach M."/>
            <person name="Godfrey P."/>
            <person name="Ward D."/>
            <person name="Young S."/>
            <person name="Zeng Q."/>
            <person name="Koehrsen M."/>
            <person name="Alvarado L."/>
            <person name="Berlin A.M."/>
            <person name="Bochicchio J."/>
            <person name="Borenstein D."/>
            <person name="Chapman S.B."/>
            <person name="Chen Z."/>
            <person name="Engels R."/>
            <person name="Freedman E."/>
            <person name="Gellesch M."/>
            <person name="Goldberg J."/>
            <person name="Griggs A."/>
            <person name="Gujja S."/>
            <person name="Heilman E.R."/>
            <person name="Heiman D.I."/>
            <person name="Hepburn T.A."/>
            <person name="Howarth C."/>
            <person name="Jen D."/>
            <person name="Larson L."/>
            <person name="Lewis B."/>
            <person name="Mehta T."/>
            <person name="Park D."/>
            <person name="Pearson M."/>
            <person name="Richards J."/>
            <person name="Roberts A."/>
            <person name="Saif S."/>
            <person name="Shea T.D."/>
            <person name="Shenoy N."/>
            <person name="Sisk P."/>
            <person name="Stolte C."/>
            <person name="Sykes S.N."/>
            <person name="Thomson T."/>
            <person name="Walk T."/>
            <person name="White J."/>
            <person name="Yandava C."/>
            <person name="Straight P."/>
            <person name="Clardy J."/>
            <person name="Hung D."/>
            <person name="Kolter R."/>
            <person name="Mekalanos J."/>
            <person name="Walker S."/>
            <person name="Walsh C.T."/>
            <person name="Wieland-Brown L.C."/>
            <person name="Haas B."/>
            <person name="Nusbaum C."/>
            <person name="Birren B."/>
        </authorList>
    </citation>
    <scope>NUCLEOTIDE SEQUENCE [LARGE SCALE GENOMIC DNA]</scope>
    <source>
        <strain evidence="2 3">ATCC 53653</strain>
    </source>
</reference>
<dbReference type="Proteomes" id="UP000003963">
    <property type="component" value="Unassembled WGS sequence"/>
</dbReference>
<dbReference type="AlphaFoldDB" id="D9WLS9"/>
<evidence type="ECO:0000313" key="2">
    <source>
        <dbReference type="EMBL" id="EFL23669.1"/>
    </source>
</evidence>
<accession>D9WLS9</accession>
<proteinExistence type="predicted"/>
<dbReference type="Pfam" id="PF04149">
    <property type="entry name" value="DUF397"/>
    <property type="match status" value="1"/>
</dbReference>
<keyword evidence="3" id="KW-1185">Reference proteome</keyword>
<dbReference type="STRING" id="457427.SSOG_03383"/>
<dbReference type="RefSeq" id="WP_009715486.1">
    <property type="nucleotide sequence ID" value="NZ_GG657754.1"/>
</dbReference>
<name>D9WLS9_9ACTN</name>
<gene>
    <name evidence="2" type="ORF">SSOG_03383</name>
</gene>
<dbReference type="InterPro" id="IPR007278">
    <property type="entry name" value="DUF397"/>
</dbReference>
<organism evidence="2 3">
    <name type="scientific">Streptomyces himastatinicus ATCC 53653</name>
    <dbReference type="NCBI Taxonomy" id="457427"/>
    <lineage>
        <taxon>Bacteria</taxon>
        <taxon>Bacillati</taxon>
        <taxon>Actinomycetota</taxon>
        <taxon>Actinomycetes</taxon>
        <taxon>Kitasatosporales</taxon>
        <taxon>Streptomycetaceae</taxon>
        <taxon>Streptomyces</taxon>
        <taxon>Streptomyces violaceusniger group</taxon>
    </lineage>
</organism>
<evidence type="ECO:0000313" key="3">
    <source>
        <dbReference type="Proteomes" id="UP000003963"/>
    </source>
</evidence>
<evidence type="ECO:0000259" key="1">
    <source>
        <dbReference type="Pfam" id="PF04149"/>
    </source>
</evidence>
<dbReference type="HOGENOM" id="CLU_131550_1_2_11"/>
<feature type="domain" description="DUF397" evidence="1">
    <location>
        <begin position="5"/>
        <end position="56"/>
    </location>
</feature>
<dbReference type="EMBL" id="GG657754">
    <property type="protein sequence ID" value="EFL23669.1"/>
    <property type="molecule type" value="Genomic_DNA"/>
</dbReference>
<sequence length="70" mass="7443">MPIYTWQKSSFSGNAGNCVYVRGDRDGMLQLRESDVPEVTLAATPATFGAFIRAAKAGKFDSLARSAAAT</sequence>
<dbReference type="OrthoDB" id="4288416at2"/>
<protein>
    <recommendedName>
        <fullName evidence="1">DUF397 domain-containing protein</fullName>
    </recommendedName>
</protein>